<keyword evidence="2" id="KW-1185">Reference proteome</keyword>
<dbReference type="Proteomes" id="UP001163835">
    <property type="component" value="Unassembled WGS sequence"/>
</dbReference>
<protein>
    <submittedName>
        <fullName evidence="1">Uncharacterized protein</fullName>
    </submittedName>
</protein>
<gene>
    <name evidence="1" type="ORF">F5876DRAFT_54112</name>
</gene>
<name>A0ACC1TGR9_9AGAR</name>
<sequence>FCPDVFGTPTSYYNLVHEGLVMITFTQVYSLGGYRFLGIEKEYVDNTLLVQKLYRSFVFSRMRKLMRREAKQKGGVQEDLNYTKVYKERRNVNECKKYEGRTKNQRRRAPRIPHPENKETNFIGLPKPSVPLDWFNPDEFNKLPVHIRVKYRDSSVVLPLAEKMAGPEDDWKTMGHKGFMKKYGKEVRSQYQIPTKEEMESADVDTDDEMDEDEGDESDGSEMDEF</sequence>
<comment type="caution">
    <text evidence="1">The sequence shown here is derived from an EMBL/GenBank/DDBJ whole genome shotgun (WGS) entry which is preliminary data.</text>
</comment>
<evidence type="ECO:0000313" key="1">
    <source>
        <dbReference type="EMBL" id="KAJ3803791.1"/>
    </source>
</evidence>
<organism evidence="1 2">
    <name type="scientific">Lentinula aff. lateritia</name>
    <dbReference type="NCBI Taxonomy" id="2804960"/>
    <lineage>
        <taxon>Eukaryota</taxon>
        <taxon>Fungi</taxon>
        <taxon>Dikarya</taxon>
        <taxon>Basidiomycota</taxon>
        <taxon>Agaricomycotina</taxon>
        <taxon>Agaricomycetes</taxon>
        <taxon>Agaricomycetidae</taxon>
        <taxon>Agaricales</taxon>
        <taxon>Marasmiineae</taxon>
        <taxon>Omphalotaceae</taxon>
        <taxon>Lentinula</taxon>
    </lineage>
</organism>
<proteinExistence type="predicted"/>
<dbReference type="EMBL" id="MU796767">
    <property type="protein sequence ID" value="KAJ3803791.1"/>
    <property type="molecule type" value="Genomic_DNA"/>
</dbReference>
<reference evidence="1" key="1">
    <citation type="submission" date="2022-09" db="EMBL/GenBank/DDBJ databases">
        <title>A Global Phylogenomic Analysis of the Shiitake Genus Lentinula.</title>
        <authorList>
            <consortium name="DOE Joint Genome Institute"/>
            <person name="Sierra-Patev S."/>
            <person name="Min B."/>
            <person name="Naranjo-Ortiz M."/>
            <person name="Looney B."/>
            <person name="Konkel Z."/>
            <person name="Slot J.C."/>
            <person name="Sakamoto Y."/>
            <person name="Steenwyk J.L."/>
            <person name="Rokas A."/>
            <person name="Carro J."/>
            <person name="Camarero S."/>
            <person name="Ferreira P."/>
            <person name="Molpeceres G."/>
            <person name="Ruiz-Duenas F.J."/>
            <person name="Serrano A."/>
            <person name="Henrissat B."/>
            <person name="Drula E."/>
            <person name="Hughes K.W."/>
            <person name="Mata J.L."/>
            <person name="Ishikawa N.K."/>
            <person name="Vargas-Isla R."/>
            <person name="Ushijima S."/>
            <person name="Smith C.A."/>
            <person name="Ahrendt S."/>
            <person name="Andreopoulos W."/>
            <person name="He G."/>
            <person name="Labutti K."/>
            <person name="Lipzen A."/>
            <person name="Ng V."/>
            <person name="Riley R."/>
            <person name="Sandor L."/>
            <person name="Barry K."/>
            <person name="Martinez A.T."/>
            <person name="Xiao Y."/>
            <person name="Gibbons J.G."/>
            <person name="Terashima K."/>
            <person name="Grigoriev I.V."/>
            <person name="Hibbett D.S."/>
        </authorList>
    </citation>
    <scope>NUCLEOTIDE SEQUENCE</scope>
    <source>
        <strain evidence="1">TMI1499</strain>
    </source>
</reference>
<feature type="non-terminal residue" evidence="1">
    <location>
        <position position="1"/>
    </location>
</feature>
<evidence type="ECO:0000313" key="2">
    <source>
        <dbReference type="Proteomes" id="UP001163835"/>
    </source>
</evidence>
<accession>A0ACC1TGR9</accession>